<dbReference type="RefSeq" id="WP_147460043.1">
    <property type="nucleotide sequence ID" value="NZ_RCDD01000002.1"/>
</dbReference>
<reference evidence="3 4" key="1">
    <citation type="submission" date="2018-10" db="EMBL/GenBank/DDBJ databases">
        <title>Genomic Encyclopedia of Archaeal and Bacterial Type Strains, Phase II (KMG-II): from individual species to whole genera.</title>
        <authorList>
            <person name="Goeker M."/>
        </authorList>
    </citation>
    <scope>NUCLEOTIDE SEQUENCE [LARGE SCALE GENOMIC DNA]</scope>
    <source>
        <strain evidence="3 4">DSM 45657</strain>
    </source>
</reference>
<evidence type="ECO:0000256" key="1">
    <source>
        <dbReference type="SAM" id="MobiDB-lite"/>
    </source>
</evidence>
<dbReference type="Proteomes" id="UP000282454">
    <property type="component" value="Unassembled WGS sequence"/>
</dbReference>
<evidence type="ECO:0000313" key="4">
    <source>
        <dbReference type="Proteomes" id="UP000282454"/>
    </source>
</evidence>
<feature type="transmembrane region" description="Helical" evidence="2">
    <location>
        <begin position="75"/>
        <end position="96"/>
    </location>
</feature>
<protein>
    <submittedName>
        <fullName evidence="3">Uncharacterized protein</fullName>
    </submittedName>
</protein>
<feature type="region of interest" description="Disordered" evidence="1">
    <location>
        <begin position="1"/>
        <end position="27"/>
    </location>
</feature>
<evidence type="ECO:0000256" key="2">
    <source>
        <dbReference type="SAM" id="Phobius"/>
    </source>
</evidence>
<accession>A0A421B3J1</accession>
<feature type="transmembrane region" description="Helical" evidence="2">
    <location>
        <begin position="42"/>
        <end position="60"/>
    </location>
</feature>
<keyword evidence="2" id="KW-1133">Transmembrane helix</keyword>
<sequence length="112" mass="11403">MTDTPATGPVLSTPPPADPLPPTAAELPTPLSARAARDGSQAAGVLLLVVLLVLLVLWLRGSPPVTPLSTTAADLVLPAVAMLVAAGFLLAAAAAAPRTWFPRRRVSPATLR</sequence>
<organism evidence="3 4">
    <name type="scientific">Actinokineospora cianjurensis</name>
    <dbReference type="NCBI Taxonomy" id="585224"/>
    <lineage>
        <taxon>Bacteria</taxon>
        <taxon>Bacillati</taxon>
        <taxon>Actinomycetota</taxon>
        <taxon>Actinomycetes</taxon>
        <taxon>Pseudonocardiales</taxon>
        <taxon>Pseudonocardiaceae</taxon>
        <taxon>Actinokineospora</taxon>
    </lineage>
</organism>
<keyword evidence="4" id="KW-1185">Reference proteome</keyword>
<name>A0A421B3J1_9PSEU</name>
<evidence type="ECO:0000313" key="3">
    <source>
        <dbReference type="EMBL" id="RLK58992.1"/>
    </source>
</evidence>
<proteinExistence type="predicted"/>
<dbReference type="AlphaFoldDB" id="A0A421B3J1"/>
<comment type="caution">
    <text evidence="3">The sequence shown here is derived from an EMBL/GenBank/DDBJ whole genome shotgun (WGS) entry which is preliminary data.</text>
</comment>
<keyword evidence="2" id="KW-0472">Membrane</keyword>
<dbReference type="EMBL" id="RCDD01000002">
    <property type="protein sequence ID" value="RLK58992.1"/>
    <property type="molecule type" value="Genomic_DNA"/>
</dbReference>
<feature type="compositionally biased region" description="Pro residues" evidence="1">
    <location>
        <begin position="12"/>
        <end position="22"/>
    </location>
</feature>
<gene>
    <name evidence="3" type="ORF">CLV68_3473</name>
</gene>
<keyword evidence="2" id="KW-0812">Transmembrane</keyword>